<evidence type="ECO:0008006" key="4">
    <source>
        <dbReference type="Google" id="ProtNLM"/>
    </source>
</evidence>
<sequence length="534" mass="60155">MKAVSTISAVSIAMLLSYSGQSIAAVDKRWFEVEVILFSQLGDKSKLLENFQGDAELPRYRTVIDLLTPYLQPDSTSLRLQLPECNTGNYRESLASQAKLPQLHKEKSLVEIEEAYLNEESGNISNVSGPLAADTSATLLYPNEGGIEEANSANDKTTVNGMVNDAIQPPNEGENKPLASSEIDLSALDAEQSSAEIEIEDELVGLTEKELTFISQAEQTFKEEPLSFDYQYSVTSRDALCQKVSISDTSTINDYLAAANVNYSNSFPIDSFTGRVDGNEFIYTDEPYLIDADSLKLKDITLQLRRSKNFKPLLHLGWRQPLTNRKKPTREPAIRLFSGKHYQQEYRTSQQTFAYQSALDALNQVLSDNNDDASHIADNNESSIASVESSEMLSMLVDTLESKAITLEQTIEELDSPRLYEQVVSENEITLTPPIAPNQDWFLDGYFKLHLNHYLFITADFNIAVPNNKANKQLNEKNVPFKLIPFKQNKRVISKEIHYFDHPYMGMVVQIRRYKKPEPELEITTEEITENNNG</sequence>
<proteinExistence type="predicted"/>
<protein>
    <recommendedName>
        <fullName evidence="4">Peptidoglycan-binding protein CsiV</fullName>
    </recommendedName>
</protein>
<gene>
    <name evidence="2" type="ORF">HII17_18260</name>
</gene>
<dbReference type="InterPro" id="IPR021241">
    <property type="entry name" value="CsiV"/>
</dbReference>
<evidence type="ECO:0000313" key="2">
    <source>
        <dbReference type="EMBL" id="NMP33495.1"/>
    </source>
</evidence>
<evidence type="ECO:0000313" key="3">
    <source>
        <dbReference type="Proteomes" id="UP000568664"/>
    </source>
</evidence>
<comment type="caution">
    <text evidence="2">The sequence shown here is derived from an EMBL/GenBank/DDBJ whole genome shotgun (WGS) entry which is preliminary data.</text>
</comment>
<organism evidence="2 3">
    <name type="scientific">Thalassotalea algicola</name>
    <dbReference type="NCBI Taxonomy" id="2716224"/>
    <lineage>
        <taxon>Bacteria</taxon>
        <taxon>Pseudomonadati</taxon>
        <taxon>Pseudomonadota</taxon>
        <taxon>Gammaproteobacteria</taxon>
        <taxon>Alteromonadales</taxon>
        <taxon>Colwelliaceae</taxon>
        <taxon>Thalassotalea</taxon>
    </lineage>
</organism>
<dbReference type="Pfam" id="PF10972">
    <property type="entry name" value="CsiV"/>
    <property type="match status" value="1"/>
</dbReference>
<name>A0A7Y0LFD7_9GAMM</name>
<keyword evidence="1" id="KW-0732">Signal</keyword>
<dbReference type="RefSeq" id="WP_169076811.1">
    <property type="nucleotide sequence ID" value="NZ_JABBXH010000009.1"/>
</dbReference>
<feature type="chain" id="PRO_5030670070" description="Peptidoglycan-binding protein CsiV" evidence="1">
    <location>
        <begin position="25"/>
        <end position="534"/>
    </location>
</feature>
<dbReference type="EMBL" id="JABBXH010000009">
    <property type="protein sequence ID" value="NMP33495.1"/>
    <property type="molecule type" value="Genomic_DNA"/>
</dbReference>
<reference evidence="2 3" key="1">
    <citation type="submission" date="2020-04" db="EMBL/GenBank/DDBJ databases">
        <title>Thalassotalea sp. M1531, isolated from the surface of marine red alga.</title>
        <authorList>
            <person name="Pang L."/>
            <person name="Lu D.-C."/>
        </authorList>
    </citation>
    <scope>NUCLEOTIDE SEQUENCE [LARGE SCALE GENOMIC DNA]</scope>
    <source>
        <strain evidence="2 3">M1531</strain>
    </source>
</reference>
<evidence type="ECO:0000256" key="1">
    <source>
        <dbReference type="SAM" id="SignalP"/>
    </source>
</evidence>
<feature type="signal peptide" evidence="1">
    <location>
        <begin position="1"/>
        <end position="24"/>
    </location>
</feature>
<dbReference type="Proteomes" id="UP000568664">
    <property type="component" value="Unassembled WGS sequence"/>
</dbReference>
<accession>A0A7Y0LFD7</accession>
<keyword evidence="3" id="KW-1185">Reference proteome</keyword>
<dbReference type="AlphaFoldDB" id="A0A7Y0LFD7"/>